<evidence type="ECO:0000256" key="1">
    <source>
        <dbReference type="SAM" id="Phobius"/>
    </source>
</evidence>
<accession>A0A7V8NSN3</accession>
<feature type="transmembrane region" description="Helical" evidence="1">
    <location>
        <begin position="98"/>
        <end position="118"/>
    </location>
</feature>
<dbReference type="GO" id="GO:0016740">
    <property type="term" value="F:transferase activity"/>
    <property type="evidence" value="ECO:0007669"/>
    <property type="project" value="UniProtKB-KW"/>
</dbReference>
<evidence type="ECO:0000313" key="3">
    <source>
        <dbReference type="Proteomes" id="UP000567293"/>
    </source>
</evidence>
<reference evidence="2" key="1">
    <citation type="submission" date="2020-06" db="EMBL/GenBank/DDBJ databases">
        <title>Legume-microbial interactions unlock mineral nutrients during tropical forest succession.</title>
        <authorList>
            <person name="Epihov D.Z."/>
        </authorList>
    </citation>
    <scope>NUCLEOTIDE SEQUENCE [LARGE SCALE GENOMIC DNA]</scope>
    <source>
        <strain evidence="2">Pan2503</strain>
    </source>
</reference>
<keyword evidence="1" id="KW-1133">Transmembrane helix</keyword>
<evidence type="ECO:0000313" key="2">
    <source>
        <dbReference type="EMBL" id="MBA0086741.1"/>
    </source>
</evidence>
<dbReference type="Proteomes" id="UP000567293">
    <property type="component" value="Unassembled WGS sequence"/>
</dbReference>
<feature type="transmembrane region" description="Helical" evidence="1">
    <location>
        <begin position="71"/>
        <end position="91"/>
    </location>
</feature>
<keyword evidence="1" id="KW-0812">Transmembrane</keyword>
<gene>
    <name evidence="2" type="ORF">HRJ53_17310</name>
</gene>
<protein>
    <submittedName>
        <fullName evidence="2">Glycosyltransferase family 39 protein</fullName>
    </submittedName>
</protein>
<feature type="transmembrane region" description="Helical" evidence="1">
    <location>
        <begin position="149"/>
        <end position="168"/>
    </location>
</feature>
<keyword evidence="3" id="KW-1185">Reference proteome</keyword>
<keyword evidence="1" id="KW-0472">Membrane</keyword>
<name>A0A7V8NSN3_9BACT</name>
<feature type="non-terminal residue" evidence="2">
    <location>
        <position position="180"/>
    </location>
</feature>
<organism evidence="2 3">
    <name type="scientific">Candidatus Acidiferrum panamense</name>
    <dbReference type="NCBI Taxonomy" id="2741543"/>
    <lineage>
        <taxon>Bacteria</taxon>
        <taxon>Pseudomonadati</taxon>
        <taxon>Acidobacteriota</taxon>
        <taxon>Terriglobia</taxon>
        <taxon>Candidatus Acidiferrales</taxon>
        <taxon>Candidatus Acidiferrum</taxon>
    </lineage>
</organism>
<sequence>MKRIPPKAVTSLWLIFLLALGARLGFAWQQERKFPRDVLAPAMFSQETGSIAKSLATGKGFSSPFGKDTGATAWLTPVYPLLVAGIFRVFGIFTRPSFFAVVFLNALFSSLVCVPMFYAGKRIAGPRVASGAAWLWALFPDAVMFPFEWVWDTSLSALLGATILWATLELAESKRWRDWW</sequence>
<comment type="caution">
    <text evidence="2">The sequence shown here is derived from an EMBL/GenBank/DDBJ whole genome shotgun (WGS) entry which is preliminary data.</text>
</comment>
<dbReference type="EMBL" id="JACDQQ010001658">
    <property type="protein sequence ID" value="MBA0086741.1"/>
    <property type="molecule type" value="Genomic_DNA"/>
</dbReference>
<dbReference type="AlphaFoldDB" id="A0A7V8NSN3"/>
<proteinExistence type="predicted"/>